<dbReference type="eggNOG" id="ENOG502Z9NT">
    <property type="taxonomic scope" value="Bacteria"/>
</dbReference>
<gene>
    <name evidence="1" type="ordered locus">cce_4746</name>
</gene>
<accession>B1WX28</accession>
<dbReference type="GO" id="GO:0003677">
    <property type="term" value="F:DNA binding"/>
    <property type="evidence" value="ECO:0007669"/>
    <property type="project" value="InterPro"/>
</dbReference>
<dbReference type="EMBL" id="CP000806">
    <property type="protein sequence ID" value="ACB54094.1"/>
    <property type="molecule type" value="Genomic_DNA"/>
</dbReference>
<sequence>MSDNYQPRLFGINQSNRDFSKKSSWGKNQFNSSFPSALTCYMSYKNIQPVYLTLDHKLTVKHGKISVSSLFGLDYSSPHLFFAFERDYIPYQDIVIGNLPRIDLVTIDISKNNLCLRGLEIKLTALPDNTTCELSDDKYGSEIVVRPPTIVYLSISIARAYQQDRKILKDYLNPICNFITDWTSPSCILPIIDEIISVIDVVISSCLDSQIPLIMQPIWKTEGKSAQLHDNCLDIFMWSNLAFTRLFIDAAKLELNSEKITRHKRCVVWLAKMLYDFANTSKINHTVTIDEISLNTKNDKAFALSGSRTHKYMKSPELTNPRIKREEINNIILGGGEKLLSPERRFDAIILNTPNLFS</sequence>
<dbReference type="KEGG" id="cyt:cce_4746"/>
<dbReference type="Proteomes" id="UP000001203">
    <property type="component" value="Chromosome circular"/>
</dbReference>
<organism evidence="1 2">
    <name type="scientific">Crocosphaera subtropica (strain ATCC 51142 / BH68)</name>
    <name type="common">Cyanothece sp. (strain ATCC 51142)</name>
    <dbReference type="NCBI Taxonomy" id="43989"/>
    <lineage>
        <taxon>Bacteria</taxon>
        <taxon>Bacillati</taxon>
        <taxon>Cyanobacteriota</taxon>
        <taxon>Cyanophyceae</taxon>
        <taxon>Oscillatoriophycideae</taxon>
        <taxon>Chroococcales</taxon>
        <taxon>Aphanothecaceae</taxon>
        <taxon>Crocosphaera</taxon>
        <taxon>Crocosphaera subtropica</taxon>
    </lineage>
</organism>
<evidence type="ECO:0000313" key="2">
    <source>
        <dbReference type="Proteomes" id="UP000001203"/>
    </source>
</evidence>
<evidence type="ECO:0000313" key="1">
    <source>
        <dbReference type="EMBL" id="ACB54094.1"/>
    </source>
</evidence>
<proteinExistence type="predicted"/>
<dbReference type="Pfam" id="PF09519">
    <property type="entry name" value="RE_HindVP"/>
    <property type="match status" value="1"/>
</dbReference>
<reference evidence="1 2" key="1">
    <citation type="journal article" date="2008" name="Proc. Natl. Acad. Sci. U.S.A.">
        <title>The genome of Cyanothece 51142, a unicellular diazotrophic cyanobacterium important in the marine nitrogen cycle.</title>
        <authorList>
            <person name="Welsh E.A."/>
            <person name="Liberton M."/>
            <person name="Stoeckel J."/>
            <person name="Loh T."/>
            <person name="Elvitigala T."/>
            <person name="Wang C."/>
            <person name="Wollam A."/>
            <person name="Fulton R.S."/>
            <person name="Clifton S.W."/>
            <person name="Jacobs J.M."/>
            <person name="Aurora R."/>
            <person name="Ghosh B.K."/>
            <person name="Sherman L.A."/>
            <person name="Smith R.D."/>
            <person name="Wilson R.K."/>
            <person name="Pakrasi H.B."/>
        </authorList>
    </citation>
    <scope>NUCLEOTIDE SEQUENCE [LARGE SCALE GENOMIC DNA]</scope>
    <source>
        <strain evidence="2">ATCC 51142 / BH68</strain>
    </source>
</reference>
<protein>
    <submittedName>
        <fullName evidence="1">Type II restriction enzyme HgiDI</fullName>
    </submittedName>
</protein>
<keyword evidence="2" id="KW-1185">Reference proteome</keyword>
<dbReference type="HOGENOM" id="CLU_775334_0_0_3"/>
<dbReference type="OrthoDB" id="1100091at2"/>
<dbReference type="RefSeq" id="WP_009543215.1">
    <property type="nucleotide sequence ID" value="NC_010546.1"/>
</dbReference>
<dbReference type="REBASE" id="17693">
    <property type="entry name" value="Csp68KORF4745P"/>
</dbReference>
<name>B1WX28_CROS5</name>
<dbReference type="GO" id="GO:0009307">
    <property type="term" value="P:DNA restriction-modification system"/>
    <property type="evidence" value="ECO:0007669"/>
    <property type="project" value="InterPro"/>
</dbReference>
<dbReference type="GO" id="GO:0009036">
    <property type="term" value="F:type II site-specific deoxyribonuclease activity"/>
    <property type="evidence" value="ECO:0007669"/>
    <property type="project" value="InterPro"/>
</dbReference>
<dbReference type="AlphaFoldDB" id="B1WX28"/>
<dbReference type="STRING" id="43989.cce_4746"/>
<dbReference type="InterPro" id="IPR019044">
    <property type="entry name" value="Restrct_endonuc_II_HindVP"/>
</dbReference>